<accession>A0A3Q8I145</accession>
<dbReference type="GO" id="GO:0016747">
    <property type="term" value="F:acyltransferase activity, transferring groups other than amino-acyl groups"/>
    <property type="evidence" value="ECO:0007669"/>
    <property type="project" value="InterPro"/>
</dbReference>
<dbReference type="Pfam" id="PF00583">
    <property type="entry name" value="Acetyltransf_1"/>
    <property type="match status" value="1"/>
</dbReference>
<protein>
    <submittedName>
        <fullName evidence="4">GCN5-related N-acetyltransferase</fullName>
    </submittedName>
</protein>
<dbReference type="PANTHER" id="PTHR43877:SF2">
    <property type="entry name" value="AMINOALKYLPHOSPHONATE N-ACETYLTRANSFERASE-RELATED"/>
    <property type="match status" value="1"/>
</dbReference>
<sequence length="161" mass="17851">MPPLPITLRPMEASELEAFILHTIEGYADDRAVAVSARAEDARRNARAQVEALLPRGLATPDHHIYTVVEGDAAVGHLWLAVTDVDGFRSVVVYDIQLREEARGRGVGRRVMELAEEAASGLGARDLELHVFARNTRARRLYEALGYEITSLCMRKTLRSS</sequence>
<keyword evidence="1 4" id="KW-0808">Transferase</keyword>
<dbReference type="InterPro" id="IPR000182">
    <property type="entry name" value="GNAT_dom"/>
</dbReference>
<feature type="domain" description="N-acetyltransferase" evidence="3">
    <location>
        <begin position="6"/>
        <end position="161"/>
    </location>
</feature>
<dbReference type="PROSITE" id="PS51186">
    <property type="entry name" value="GNAT"/>
    <property type="match status" value="1"/>
</dbReference>
<dbReference type="AlphaFoldDB" id="A0A3Q8I145"/>
<dbReference type="PANTHER" id="PTHR43877">
    <property type="entry name" value="AMINOALKYLPHOSPHONATE N-ACETYLTRANSFERASE-RELATED-RELATED"/>
    <property type="match status" value="1"/>
</dbReference>
<dbReference type="SUPFAM" id="SSF55729">
    <property type="entry name" value="Acyl-CoA N-acyltransferases (Nat)"/>
    <property type="match status" value="1"/>
</dbReference>
<evidence type="ECO:0000256" key="1">
    <source>
        <dbReference type="ARBA" id="ARBA00022679"/>
    </source>
</evidence>
<dbReference type="CDD" id="cd04301">
    <property type="entry name" value="NAT_SF"/>
    <property type="match status" value="1"/>
</dbReference>
<keyword evidence="2" id="KW-0012">Acyltransferase</keyword>
<dbReference type="Gene3D" id="3.40.630.30">
    <property type="match status" value="1"/>
</dbReference>
<organism evidence="4">
    <name type="scientific">Sorangium cellulosum</name>
    <name type="common">Polyangium cellulosum</name>
    <dbReference type="NCBI Taxonomy" id="56"/>
    <lineage>
        <taxon>Bacteria</taxon>
        <taxon>Pseudomonadati</taxon>
        <taxon>Myxococcota</taxon>
        <taxon>Polyangia</taxon>
        <taxon>Polyangiales</taxon>
        <taxon>Polyangiaceae</taxon>
        <taxon>Sorangium</taxon>
    </lineage>
</organism>
<name>A0A3Q8I145_SORCE</name>
<dbReference type="EMBL" id="MH908870">
    <property type="protein sequence ID" value="AYM52291.1"/>
    <property type="molecule type" value="Genomic_DNA"/>
</dbReference>
<proteinExistence type="predicted"/>
<evidence type="ECO:0000259" key="3">
    <source>
        <dbReference type="PROSITE" id="PS51186"/>
    </source>
</evidence>
<dbReference type="InterPro" id="IPR050832">
    <property type="entry name" value="Bact_Acetyltransf"/>
</dbReference>
<evidence type="ECO:0000313" key="4">
    <source>
        <dbReference type="EMBL" id="AYM52291.1"/>
    </source>
</evidence>
<reference evidence="4" key="1">
    <citation type="journal article" date="2018" name="J. Ind. Microbiol. Biotechnol.">
        <title>Genome mining reveals uncommon alkylpyrones as type III PKS products from myxobacteria.</title>
        <authorList>
            <person name="Hug J.J."/>
            <person name="Panter F."/>
            <person name="Krug D."/>
            <person name="Muller R."/>
        </authorList>
    </citation>
    <scope>NUCLEOTIDE SEQUENCE</scope>
    <source>
        <strain evidence="4">So ce38</strain>
    </source>
</reference>
<dbReference type="InterPro" id="IPR016181">
    <property type="entry name" value="Acyl_CoA_acyltransferase"/>
</dbReference>
<evidence type="ECO:0000256" key="2">
    <source>
        <dbReference type="ARBA" id="ARBA00023315"/>
    </source>
</evidence>